<dbReference type="Proteomes" id="UP000031512">
    <property type="component" value="Chromosome 1"/>
</dbReference>
<dbReference type="EMBL" id="CP001669">
    <property type="protein sequence ID" value="AFZ79888.1"/>
    <property type="molecule type" value="Genomic_DNA"/>
</dbReference>
<name>L0AXC9_THEEQ</name>
<accession>L0AXC9</accession>
<dbReference type="AlphaFoldDB" id="L0AXC9"/>
<gene>
    <name evidence="2" type="ORF">BEWA_027370</name>
</gene>
<evidence type="ECO:0000256" key="1">
    <source>
        <dbReference type="SAM" id="Phobius"/>
    </source>
</evidence>
<keyword evidence="1" id="KW-0472">Membrane</keyword>
<protein>
    <submittedName>
        <fullName evidence="2">Uncharacterized protein</fullName>
    </submittedName>
</protein>
<evidence type="ECO:0000313" key="3">
    <source>
        <dbReference type="Proteomes" id="UP000031512"/>
    </source>
</evidence>
<organism evidence="2 3">
    <name type="scientific">Theileria equi strain WA</name>
    <dbReference type="NCBI Taxonomy" id="1537102"/>
    <lineage>
        <taxon>Eukaryota</taxon>
        <taxon>Sar</taxon>
        <taxon>Alveolata</taxon>
        <taxon>Apicomplexa</taxon>
        <taxon>Aconoidasida</taxon>
        <taxon>Piroplasmida</taxon>
        <taxon>Theileriidae</taxon>
        <taxon>Theileria</taxon>
    </lineage>
</organism>
<proteinExistence type="predicted"/>
<keyword evidence="3" id="KW-1185">Reference proteome</keyword>
<keyword evidence="1" id="KW-0812">Transmembrane</keyword>
<keyword evidence="1" id="KW-1133">Transmembrane helix</keyword>
<sequence>MASRLLVYPSEDRSECENREQIGLSPMFKRAIICALVSIFATVIVIVLTFHFSRENFEQTGAIKKIIYVTEIREVDLKQKLSQEIREEVVQKLKDEVLRRGIGYMNGDMDACLARGLNKACTQDGDVKFVTSMELDRHAKLIEFLGDEINAEFEIEILLKFKRYCTRIKKTYQNFDEFTKYLYLFRKDVIDMERHNRDAGNGEKRGYETELREDFLYDSMENVGYGDLFEGGRRTFEFTPLPF</sequence>
<dbReference type="KEGG" id="beq:BEWA_027370"/>
<feature type="transmembrane region" description="Helical" evidence="1">
    <location>
        <begin position="31"/>
        <end position="52"/>
    </location>
</feature>
<dbReference type="VEuPathDB" id="PiroplasmaDB:BEWA_027370"/>
<dbReference type="GeneID" id="15807088"/>
<evidence type="ECO:0000313" key="2">
    <source>
        <dbReference type="EMBL" id="AFZ79888.1"/>
    </source>
</evidence>
<reference evidence="2 3" key="1">
    <citation type="journal article" date="2012" name="BMC Genomics">
        <title>Comparative genomic analysis and phylogenetic position of Theileria equi.</title>
        <authorList>
            <person name="Kappmeyer L.S."/>
            <person name="Thiagarajan M."/>
            <person name="Herndon D.R."/>
            <person name="Ramsay J.D."/>
            <person name="Caler E."/>
            <person name="Djikeng A."/>
            <person name="Gillespie J.J."/>
            <person name="Lau A.O."/>
            <person name="Roalson E.H."/>
            <person name="Silva J.C."/>
            <person name="Silva M.G."/>
            <person name="Suarez C.E."/>
            <person name="Ueti M.W."/>
            <person name="Nene V.M."/>
            <person name="Mealey R.H."/>
            <person name="Knowles D.P."/>
            <person name="Brayton K.A."/>
        </authorList>
    </citation>
    <scope>NUCLEOTIDE SEQUENCE [LARGE SCALE GENOMIC DNA]</scope>
    <source>
        <strain evidence="2 3">WA</strain>
    </source>
</reference>
<dbReference type="RefSeq" id="XP_004829554.1">
    <property type="nucleotide sequence ID" value="XM_004829497.1"/>
</dbReference>